<dbReference type="OMA" id="WCTHALL"/>
<accession>A0A0C2N3G9</accession>
<feature type="domain" description="Reverse transcriptase" evidence="1">
    <location>
        <begin position="101"/>
        <end position="204"/>
    </location>
</feature>
<dbReference type="InterPro" id="IPR043502">
    <property type="entry name" value="DNA/RNA_pol_sf"/>
</dbReference>
<dbReference type="CDD" id="cd01647">
    <property type="entry name" value="RT_LTR"/>
    <property type="match status" value="1"/>
</dbReference>
<dbReference type="InterPro" id="IPR053134">
    <property type="entry name" value="RNA-dir_DNA_polymerase"/>
</dbReference>
<gene>
    <name evidence="2" type="ORF">RF11_00570</name>
</gene>
<dbReference type="InterPro" id="IPR043128">
    <property type="entry name" value="Rev_trsase/Diguanyl_cyclase"/>
</dbReference>
<keyword evidence="3" id="KW-1185">Reference proteome</keyword>
<organism evidence="2 3">
    <name type="scientific">Thelohanellus kitauei</name>
    <name type="common">Myxosporean</name>
    <dbReference type="NCBI Taxonomy" id="669202"/>
    <lineage>
        <taxon>Eukaryota</taxon>
        <taxon>Metazoa</taxon>
        <taxon>Cnidaria</taxon>
        <taxon>Myxozoa</taxon>
        <taxon>Myxosporea</taxon>
        <taxon>Bivalvulida</taxon>
        <taxon>Platysporina</taxon>
        <taxon>Myxobolidae</taxon>
        <taxon>Thelohanellus</taxon>
    </lineage>
</organism>
<dbReference type="OrthoDB" id="5990438at2759"/>
<dbReference type="PANTHER" id="PTHR24559:SF444">
    <property type="entry name" value="REVERSE TRANSCRIPTASE DOMAIN-CONTAINING PROTEIN"/>
    <property type="match status" value="1"/>
</dbReference>
<comment type="caution">
    <text evidence="2">The sequence shown here is derived from an EMBL/GenBank/DDBJ whole genome shotgun (WGS) entry which is preliminary data.</text>
</comment>
<dbReference type="PANTHER" id="PTHR24559">
    <property type="entry name" value="TRANSPOSON TY3-I GAG-POL POLYPROTEIN"/>
    <property type="match status" value="1"/>
</dbReference>
<dbReference type="SUPFAM" id="SSF56672">
    <property type="entry name" value="DNA/RNA polymerases"/>
    <property type="match status" value="1"/>
</dbReference>
<sequence length="213" mass="24292">MLLANDQVKNAAPFVEANVKDISHLLRKWSHIFSKHEFDNGYSNILQHQINTANLTPIKSRPYKIPKVQQCIMESLIQDLLTNNIIRKSKNPWCTHALLVKKKDGSNGLCIDYRRLNSITKRDQYSLPLIDELVDRLAGSKVFSIIDLKSGFWQCFMNESDKQNTAFCPGPDLGLYEFNVMPFGLTNVPATFQRLMDNILGQTITILLTSTTF</sequence>
<dbReference type="EMBL" id="JWZT01000510">
    <property type="protein sequence ID" value="KII74196.1"/>
    <property type="molecule type" value="Genomic_DNA"/>
</dbReference>
<name>A0A0C2N3G9_THEKT</name>
<dbReference type="Gene3D" id="3.30.70.270">
    <property type="match status" value="1"/>
</dbReference>
<reference evidence="2 3" key="1">
    <citation type="journal article" date="2014" name="Genome Biol. Evol.">
        <title>The genome of the myxosporean Thelohanellus kitauei shows adaptations to nutrient acquisition within its fish host.</title>
        <authorList>
            <person name="Yang Y."/>
            <person name="Xiong J."/>
            <person name="Zhou Z."/>
            <person name="Huo F."/>
            <person name="Miao W."/>
            <person name="Ran C."/>
            <person name="Liu Y."/>
            <person name="Zhang J."/>
            <person name="Feng J."/>
            <person name="Wang M."/>
            <person name="Wang M."/>
            <person name="Wang L."/>
            <person name="Yao B."/>
        </authorList>
    </citation>
    <scope>NUCLEOTIDE SEQUENCE [LARGE SCALE GENOMIC DNA]</scope>
    <source>
        <strain evidence="2">Wuqing</strain>
    </source>
</reference>
<dbReference type="AlphaFoldDB" id="A0A0C2N3G9"/>
<protein>
    <submittedName>
        <fullName evidence="2">Retrovirus-related Pol polyprotein</fullName>
    </submittedName>
</protein>
<dbReference type="Pfam" id="PF00078">
    <property type="entry name" value="RVT_1"/>
    <property type="match status" value="1"/>
</dbReference>
<dbReference type="Proteomes" id="UP000031668">
    <property type="component" value="Unassembled WGS sequence"/>
</dbReference>
<evidence type="ECO:0000313" key="2">
    <source>
        <dbReference type="EMBL" id="KII74196.1"/>
    </source>
</evidence>
<proteinExistence type="predicted"/>
<evidence type="ECO:0000313" key="3">
    <source>
        <dbReference type="Proteomes" id="UP000031668"/>
    </source>
</evidence>
<evidence type="ECO:0000259" key="1">
    <source>
        <dbReference type="Pfam" id="PF00078"/>
    </source>
</evidence>
<dbReference type="Gene3D" id="3.10.10.10">
    <property type="entry name" value="HIV Type 1 Reverse Transcriptase, subunit A, domain 1"/>
    <property type="match status" value="1"/>
</dbReference>
<dbReference type="InterPro" id="IPR000477">
    <property type="entry name" value="RT_dom"/>
</dbReference>